<dbReference type="AlphaFoldDB" id="A0A318HHB7"/>
<protein>
    <recommendedName>
        <fullName evidence="3">PIN domain-containing protein</fullName>
    </recommendedName>
</protein>
<evidence type="ECO:0000313" key="1">
    <source>
        <dbReference type="EMBL" id="PXX09235.1"/>
    </source>
</evidence>
<evidence type="ECO:0000313" key="2">
    <source>
        <dbReference type="Proteomes" id="UP000247781"/>
    </source>
</evidence>
<comment type="caution">
    <text evidence="1">The sequence shown here is derived from an EMBL/GenBank/DDBJ whole genome shotgun (WGS) entry which is preliminary data.</text>
</comment>
<gene>
    <name evidence="1" type="ORF">C8E89_106162</name>
</gene>
<keyword evidence="2" id="KW-1185">Reference proteome</keyword>
<dbReference type="Proteomes" id="UP000247781">
    <property type="component" value="Unassembled WGS sequence"/>
</dbReference>
<evidence type="ECO:0008006" key="3">
    <source>
        <dbReference type="Google" id="ProtNLM"/>
    </source>
</evidence>
<name>A0A318HHB7_9MYCO</name>
<organism evidence="1 2">
    <name type="scientific">Mycolicibacterium moriokaense</name>
    <dbReference type="NCBI Taxonomy" id="39691"/>
    <lineage>
        <taxon>Bacteria</taxon>
        <taxon>Bacillati</taxon>
        <taxon>Actinomycetota</taxon>
        <taxon>Actinomycetes</taxon>
        <taxon>Mycobacteriales</taxon>
        <taxon>Mycobacteriaceae</taxon>
        <taxon>Mycolicibacterium</taxon>
    </lineage>
</organism>
<reference evidence="1 2" key="2">
    <citation type="submission" date="2018-06" db="EMBL/GenBank/DDBJ databases">
        <title>Sequencing of bacterial isolates from soil warming experiment in Harvard Forest, Massachusetts, USA.</title>
        <authorList>
            <person name="Deangelis K.PhD."/>
        </authorList>
    </citation>
    <scope>NUCLEOTIDE SEQUENCE [LARGE SCALE GENOMIC DNA]</scope>
    <source>
        <strain evidence="1 2">GAS496</strain>
    </source>
</reference>
<dbReference type="EMBL" id="QJJU01000006">
    <property type="protein sequence ID" value="PXX09235.1"/>
    <property type="molecule type" value="Genomic_DNA"/>
</dbReference>
<proteinExistence type="predicted"/>
<sequence length="182" mass="19397">MGPRWLADAVTLQHFGSIGRLGLLCEFLAVGGPPYWTTAVRSEVLAGMHASEACREVLACASLDSPYVVPGALLTAVFRTQVALGGGGASGGEHLGEAECIVMAEQFQCGVITDDGAAYDLVEKRLGSARVHDTVDVLRALVRSRSLLPSDAKMYADAIVNNGRHLRRTHPRTVDVSYFTQA</sequence>
<reference evidence="2" key="1">
    <citation type="submission" date="2018-05" db="EMBL/GenBank/DDBJ databases">
        <authorList>
            <person name="Deangelis K."/>
            <person name="Huntemann M."/>
            <person name="Clum A."/>
            <person name="Pillay M."/>
            <person name="Palaniappan K."/>
            <person name="Varghese N."/>
            <person name="Mikhailova N."/>
            <person name="Stamatis D."/>
            <person name="Reddy T."/>
            <person name="Daum C."/>
            <person name="Shapiro N."/>
            <person name="Ivanova N."/>
            <person name="Kyrpides N."/>
            <person name="Woyke T."/>
        </authorList>
    </citation>
    <scope>NUCLEOTIDE SEQUENCE [LARGE SCALE GENOMIC DNA]</scope>
    <source>
        <strain evidence="2">GAS496</strain>
    </source>
</reference>
<accession>A0A318HHB7</accession>